<keyword evidence="4 14" id="KW-1003">Cell membrane</keyword>
<evidence type="ECO:0000256" key="10">
    <source>
        <dbReference type="ARBA" id="ARBA00023136"/>
    </source>
</evidence>
<keyword evidence="7 14" id="KW-0249">Electron transport</keyword>
<feature type="topological domain" description="Periplasmic" evidence="14">
    <location>
        <begin position="105"/>
        <end position="159"/>
    </location>
</feature>
<reference evidence="16 17" key="1">
    <citation type="submission" date="2022-05" db="EMBL/GenBank/DDBJ databases">
        <authorList>
            <person name="Park J.-S."/>
        </authorList>
    </citation>
    <scope>NUCLEOTIDE SEQUENCE [LARGE SCALE GENOMIC DNA]</scope>
    <source>
        <strain evidence="16 17">2012CJ34-2</strain>
    </source>
</reference>
<evidence type="ECO:0000256" key="1">
    <source>
        <dbReference type="ARBA" id="ARBA00004429"/>
    </source>
</evidence>
<comment type="caution">
    <text evidence="16">The sequence shown here is derived from an EMBL/GenBank/DDBJ whole genome shotgun (WGS) entry which is preliminary data.</text>
</comment>
<evidence type="ECO:0000256" key="12">
    <source>
        <dbReference type="ARBA" id="ARBA00023186"/>
    </source>
</evidence>
<dbReference type="InterPro" id="IPR003752">
    <property type="entry name" value="DiS_bond_form_DsbB/BdbC"/>
</dbReference>
<dbReference type="RefSeq" id="WP_249697647.1">
    <property type="nucleotide sequence ID" value="NZ_JAMFLX010000002.1"/>
</dbReference>
<keyword evidence="8 14" id="KW-1133">Transmembrane helix</keyword>
<feature type="topological domain" description="Cytoplasmic" evidence="14">
    <location>
        <begin position="1"/>
        <end position="28"/>
    </location>
</feature>
<evidence type="ECO:0000256" key="9">
    <source>
        <dbReference type="ARBA" id="ARBA00023002"/>
    </source>
</evidence>
<sequence length="184" mass="21001">MNTLAKMLNDFRSSPLGAIRSWQNSRVTWLIMLVTAISLESTAWFFQYVMLMDPCEMCVYQRLAVMLLAAAAIVMLIEPGNRFVRGAGYLIWITGALYGLQAAMKQIGYYGDEGLFLTCKILPDFPFGLPLYDWWPDMFMPTGFCGQDDWLFLGQNMAQWMCVIFGIYILAFVLCIVSLFKKDS</sequence>
<evidence type="ECO:0000256" key="15">
    <source>
        <dbReference type="SAM" id="Phobius"/>
    </source>
</evidence>
<feature type="transmembrane region" description="Helical" evidence="15">
    <location>
        <begin position="157"/>
        <end position="180"/>
    </location>
</feature>
<comment type="similarity">
    <text evidence="2 14">Belongs to the DsbB family.</text>
</comment>
<keyword evidence="10 14" id="KW-0472">Membrane</keyword>
<name>A0ABT0PBQ5_9GAMM</name>
<feature type="topological domain" description="Periplasmic" evidence="14">
    <location>
        <begin position="46"/>
        <end position="63"/>
    </location>
</feature>
<dbReference type="Gene3D" id="1.20.1550.10">
    <property type="entry name" value="DsbB-like"/>
    <property type="match status" value="1"/>
</dbReference>
<evidence type="ECO:0000313" key="16">
    <source>
        <dbReference type="EMBL" id="MCL6268817.1"/>
    </source>
</evidence>
<keyword evidence="5" id="KW-0997">Cell inner membrane</keyword>
<dbReference type="SUPFAM" id="SSF158442">
    <property type="entry name" value="DsbB-like"/>
    <property type="match status" value="1"/>
</dbReference>
<dbReference type="Pfam" id="PF02600">
    <property type="entry name" value="DsbB"/>
    <property type="match status" value="1"/>
</dbReference>
<dbReference type="HAMAP" id="MF_00286">
    <property type="entry name" value="DsbB"/>
    <property type="match status" value="1"/>
</dbReference>
<evidence type="ECO:0000256" key="8">
    <source>
        <dbReference type="ARBA" id="ARBA00022989"/>
    </source>
</evidence>
<dbReference type="EMBL" id="JAMFLX010000002">
    <property type="protein sequence ID" value="MCL6268817.1"/>
    <property type="molecule type" value="Genomic_DNA"/>
</dbReference>
<comment type="caution">
    <text evidence="14">Lacks conserved residue(s) required for the propagation of feature annotation.</text>
</comment>
<dbReference type="InterPro" id="IPR050183">
    <property type="entry name" value="DsbB"/>
</dbReference>
<comment type="function">
    <text evidence="14">Required for disulfide bond formation in some periplasmic proteins. Acts by oxidizing the DsbA protein.</text>
</comment>
<dbReference type="Proteomes" id="UP001203338">
    <property type="component" value="Unassembled WGS sequence"/>
</dbReference>
<evidence type="ECO:0000256" key="7">
    <source>
        <dbReference type="ARBA" id="ARBA00022982"/>
    </source>
</evidence>
<keyword evidence="11 14" id="KW-1015">Disulfide bond</keyword>
<keyword evidence="12 14" id="KW-0143">Chaperone</keyword>
<evidence type="ECO:0000256" key="11">
    <source>
        <dbReference type="ARBA" id="ARBA00023157"/>
    </source>
</evidence>
<dbReference type="InterPro" id="IPR022920">
    <property type="entry name" value="Disulphide_bond_form_DsbB"/>
</dbReference>
<feature type="disulfide bond" description="Redox-active" evidence="14">
    <location>
        <begin position="119"/>
        <end position="145"/>
    </location>
</feature>
<dbReference type="PANTHER" id="PTHR36570">
    <property type="entry name" value="DISULFIDE BOND FORMATION PROTEIN B"/>
    <property type="match status" value="1"/>
</dbReference>
<evidence type="ECO:0000256" key="13">
    <source>
        <dbReference type="ARBA" id="ARBA00023284"/>
    </source>
</evidence>
<comment type="subcellular location">
    <subcellularLocation>
        <location evidence="1">Cell inner membrane</location>
        <topology evidence="1">Multi-pass membrane protein</topology>
    </subcellularLocation>
    <subcellularLocation>
        <location evidence="14">Cell membrane</location>
        <topology evidence="14">Multi-pass membrane protein</topology>
    </subcellularLocation>
</comment>
<evidence type="ECO:0000313" key="17">
    <source>
        <dbReference type="Proteomes" id="UP001203338"/>
    </source>
</evidence>
<keyword evidence="13 14" id="KW-0676">Redox-active center</keyword>
<keyword evidence="17" id="KW-1185">Reference proteome</keyword>
<organism evidence="16 17">
    <name type="scientific">Parendozoicomonas callyspongiae</name>
    <dbReference type="NCBI Taxonomy" id="2942213"/>
    <lineage>
        <taxon>Bacteria</taxon>
        <taxon>Pseudomonadati</taxon>
        <taxon>Pseudomonadota</taxon>
        <taxon>Gammaproteobacteria</taxon>
        <taxon>Oceanospirillales</taxon>
        <taxon>Endozoicomonadaceae</taxon>
        <taxon>Parendozoicomonas</taxon>
    </lineage>
</organism>
<keyword evidence="9 14" id="KW-0560">Oxidoreductase</keyword>
<evidence type="ECO:0000256" key="5">
    <source>
        <dbReference type="ARBA" id="ARBA00022519"/>
    </source>
</evidence>
<evidence type="ECO:0000256" key="3">
    <source>
        <dbReference type="ARBA" id="ARBA00022448"/>
    </source>
</evidence>
<feature type="transmembrane region" description="Helical" evidence="15">
    <location>
        <begin position="89"/>
        <end position="107"/>
    </location>
</feature>
<evidence type="ECO:0000256" key="6">
    <source>
        <dbReference type="ARBA" id="ARBA00022692"/>
    </source>
</evidence>
<keyword evidence="3 14" id="KW-0813">Transport</keyword>
<gene>
    <name evidence="14 16" type="primary">dsbB</name>
    <name evidence="16" type="ORF">M3P05_02485</name>
</gene>
<evidence type="ECO:0000256" key="2">
    <source>
        <dbReference type="ARBA" id="ARBA00008823"/>
    </source>
</evidence>
<dbReference type="NCBIfam" id="NF002485">
    <property type="entry name" value="PRK01749.1"/>
    <property type="match status" value="1"/>
</dbReference>
<feature type="transmembrane region" description="Helical" evidence="15">
    <location>
        <begin position="27"/>
        <end position="47"/>
    </location>
</feature>
<proteinExistence type="inferred from homology"/>
<protein>
    <recommendedName>
        <fullName evidence="14">Disulfide bond formation protein B</fullName>
    </recommendedName>
    <alternativeName>
        <fullName evidence="14">Disulfide oxidoreductase</fullName>
    </alternativeName>
</protein>
<feature type="disulfide bond" description="Redox-active" evidence="14">
    <location>
        <begin position="55"/>
        <end position="58"/>
    </location>
</feature>
<dbReference type="PANTHER" id="PTHR36570:SF3">
    <property type="entry name" value="DISULFIDE BOND FORMATION PROTEIN B"/>
    <property type="match status" value="1"/>
</dbReference>
<keyword evidence="6 14" id="KW-0812">Transmembrane</keyword>
<dbReference type="GO" id="GO:0016491">
    <property type="term" value="F:oxidoreductase activity"/>
    <property type="evidence" value="ECO:0007669"/>
    <property type="project" value="UniProtKB-KW"/>
</dbReference>
<feature type="topological domain" description="Cytoplasmic" evidence="14">
    <location>
        <begin position="179"/>
        <end position="184"/>
    </location>
</feature>
<evidence type="ECO:0000256" key="14">
    <source>
        <dbReference type="HAMAP-Rule" id="MF_00286"/>
    </source>
</evidence>
<evidence type="ECO:0000256" key="4">
    <source>
        <dbReference type="ARBA" id="ARBA00022475"/>
    </source>
</evidence>
<feature type="transmembrane region" description="Helical" evidence="15">
    <location>
        <begin position="59"/>
        <end position="77"/>
    </location>
</feature>
<accession>A0ABT0PBQ5</accession>
<dbReference type="InterPro" id="IPR023380">
    <property type="entry name" value="DsbB-like_sf"/>
</dbReference>